<comment type="subunit">
    <text evidence="6">Component of the NOP7 complex, composed of ERB1, NOP7 and YTM1. Within the NOP7 complex ERB1 appears to interact directly with NOP7 and YTM1. The NOP7 complex also associates with the 66S pre-ribosome.</text>
</comment>
<dbReference type="InterPro" id="IPR036322">
    <property type="entry name" value="WD40_repeat_dom_sf"/>
</dbReference>
<feature type="repeat" description="WD" evidence="7">
    <location>
        <begin position="107"/>
        <end position="144"/>
    </location>
</feature>
<dbReference type="HOGENOM" id="CLU_000288_57_0_1"/>
<feature type="repeat" description="WD" evidence="7">
    <location>
        <begin position="158"/>
        <end position="198"/>
    </location>
</feature>
<dbReference type="GO" id="GO:0000466">
    <property type="term" value="P:maturation of 5.8S rRNA from tricistronic rRNA transcript (SSU-rRNA, 5.8S rRNA, LSU-rRNA)"/>
    <property type="evidence" value="ECO:0007669"/>
    <property type="project" value="UniProtKB-UniRule"/>
</dbReference>
<evidence type="ECO:0000313" key="10">
    <source>
        <dbReference type="Proteomes" id="UP000016923"/>
    </source>
</evidence>
<evidence type="ECO:0000256" key="3">
    <source>
        <dbReference type="ARBA" id="ARBA00022574"/>
    </source>
</evidence>
<comment type="subcellular location">
    <subcellularLocation>
        <location evidence="6">Nucleus</location>
        <location evidence="6">Nucleolus</location>
    </subcellularLocation>
    <subcellularLocation>
        <location evidence="6">Nucleus</location>
        <location evidence="6">Nucleoplasm</location>
    </subcellularLocation>
</comment>
<feature type="repeat" description="WD" evidence="7">
    <location>
        <begin position="383"/>
        <end position="425"/>
    </location>
</feature>
<comment type="function">
    <text evidence="6">Component of the NOP7 complex, which is required for maturation of the 25S and 5.8S ribosomal RNAs and formation of the 60S ribosome.</text>
</comment>
<keyword evidence="1 6" id="KW-0690">Ribosome biogenesis</keyword>
<keyword evidence="10" id="KW-1185">Reference proteome</keyword>
<dbReference type="InterPro" id="IPR028599">
    <property type="entry name" value="WDR12/Ytm1"/>
</dbReference>
<dbReference type="Pfam" id="PF08154">
    <property type="entry name" value="NLE"/>
    <property type="match status" value="1"/>
</dbReference>
<evidence type="ECO:0000256" key="6">
    <source>
        <dbReference type="HAMAP-Rule" id="MF_03029"/>
    </source>
</evidence>
<dbReference type="GO" id="GO:0110136">
    <property type="term" value="P:protein-RNA complex remodeling"/>
    <property type="evidence" value="ECO:0007669"/>
    <property type="project" value="EnsemblFungi"/>
</dbReference>
<feature type="domain" description="NLE" evidence="8">
    <location>
        <begin position="14"/>
        <end position="80"/>
    </location>
</feature>
<dbReference type="InterPro" id="IPR019775">
    <property type="entry name" value="WD40_repeat_CS"/>
</dbReference>
<sequence>MAAIYDQASDEAQVKVVFTTAEPDLQLPESKRQLIVPADIRRYGLSRVLNSESMLDTPSPIPFDFLVDGTYLRTTLEDYLRDNGISAETTVTLQYVRSLVPPVFEASFQHDDWVSSVDISPSSSSHSNGRLLSGSYDGLLRLWNASGQVTTVSPGAANGGHTAGIKAARFVTATQIASAGLDRTVRIWKYGTESEEEADIDEAAAPKVLKPVLELYGHKGSVDALSVDSVSKRVLSASVDGAVGLWSVSRSTAPAAPESLLPGAGAAGASAPNKKRKVAAATSETPRRGALALIQAHKSAATAAVFDPRDRTVAYSAGQDHTLCTLDLTTGIVVSTVATSHSLLSLCAMRASGSKLLAAGNSARNVVLIDPRVSVATTAVMTLRGHVNKVVAVAGAPDNEYSLVSASHDGTCRIWDMRSSRKAVDDTDAASATTSVSDAVFVIDREGREGKRRPLAGEGVKVFDVAWNKTWGIVSGGEDKQVQVNRGRDVVAAQ</sequence>
<keyword evidence="5 6" id="KW-0539">Nucleus</keyword>
<comment type="similarity">
    <text evidence="6">Belongs to the WD repeat WDR12/YTM1 family.</text>
</comment>
<dbReference type="GO" id="GO:0070545">
    <property type="term" value="C:PeBoW complex"/>
    <property type="evidence" value="ECO:0007669"/>
    <property type="project" value="EnsemblFungi"/>
</dbReference>
<dbReference type="VEuPathDB" id="FungiDB:F503_05397"/>
<proteinExistence type="inferred from homology"/>
<reference evidence="9 10" key="1">
    <citation type="journal article" date="2013" name="BMC Genomics">
        <title>The genome and transcriptome of the pine saprophyte Ophiostoma piceae, and a comparison with the bark beetle-associated pine pathogen Grosmannia clavigera.</title>
        <authorList>
            <person name="Haridas S."/>
            <person name="Wang Y."/>
            <person name="Lim L."/>
            <person name="Massoumi Alamouti S."/>
            <person name="Jackman S."/>
            <person name="Docking R."/>
            <person name="Robertson G."/>
            <person name="Birol I."/>
            <person name="Bohlmann J."/>
            <person name="Breuil C."/>
        </authorList>
    </citation>
    <scope>NUCLEOTIDE SEQUENCE [LARGE SCALE GENOMIC DNA]</scope>
    <source>
        <strain evidence="9 10">UAMH 11346</strain>
    </source>
</reference>
<protein>
    <recommendedName>
        <fullName evidence="6">Ribosome biogenesis protein YTM1</fullName>
    </recommendedName>
</protein>
<name>S3CBP4_OPHP1</name>
<evidence type="ECO:0000256" key="2">
    <source>
        <dbReference type="ARBA" id="ARBA00022552"/>
    </source>
</evidence>
<dbReference type="EMBL" id="KE148146">
    <property type="protein sequence ID" value="EPE10302.1"/>
    <property type="molecule type" value="Genomic_DNA"/>
</dbReference>
<evidence type="ECO:0000256" key="4">
    <source>
        <dbReference type="ARBA" id="ARBA00022737"/>
    </source>
</evidence>
<evidence type="ECO:0000256" key="1">
    <source>
        <dbReference type="ARBA" id="ARBA00022517"/>
    </source>
</evidence>
<accession>S3CBP4</accession>
<organism evidence="9 10">
    <name type="scientific">Ophiostoma piceae (strain UAMH 11346)</name>
    <name type="common">Sap stain fungus</name>
    <dbReference type="NCBI Taxonomy" id="1262450"/>
    <lineage>
        <taxon>Eukaryota</taxon>
        <taxon>Fungi</taxon>
        <taxon>Dikarya</taxon>
        <taxon>Ascomycota</taxon>
        <taxon>Pezizomycotina</taxon>
        <taxon>Sordariomycetes</taxon>
        <taxon>Sordariomycetidae</taxon>
        <taxon>Ophiostomatales</taxon>
        <taxon>Ophiostomataceae</taxon>
        <taxon>Ophiostoma</taxon>
    </lineage>
</organism>
<dbReference type="InterPro" id="IPR020472">
    <property type="entry name" value="WD40_PAC1"/>
</dbReference>
<dbReference type="SMART" id="SM00320">
    <property type="entry name" value="WD40"/>
    <property type="match status" value="7"/>
</dbReference>
<dbReference type="Gene3D" id="2.130.10.10">
    <property type="entry name" value="YVTN repeat-like/Quinoprotein amine dehydrogenase"/>
    <property type="match status" value="1"/>
</dbReference>
<dbReference type="InterPro" id="IPR012972">
    <property type="entry name" value="NLE"/>
</dbReference>
<dbReference type="InterPro" id="IPR001680">
    <property type="entry name" value="WD40_rpt"/>
</dbReference>
<keyword evidence="3 7" id="KW-0853">WD repeat</keyword>
<dbReference type="STRING" id="1262450.S3CBP4"/>
<dbReference type="OrthoDB" id="10251381at2759"/>
<dbReference type="GO" id="GO:0043021">
    <property type="term" value="F:ribonucleoprotein complex binding"/>
    <property type="evidence" value="ECO:0007669"/>
    <property type="project" value="UniProtKB-UniRule"/>
</dbReference>
<dbReference type="PANTHER" id="PTHR19855:SF11">
    <property type="entry name" value="RIBOSOME BIOGENESIS PROTEIN WDR12"/>
    <property type="match status" value="1"/>
</dbReference>
<dbReference type="SUPFAM" id="SSF50978">
    <property type="entry name" value="WD40 repeat-like"/>
    <property type="match status" value="1"/>
</dbReference>
<evidence type="ECO:0000313" key="9">
    <source>
        <dbReference type="EMBL" id="EPE10302.1"/>
    </source>
</evidence>
<dbReference type="PRINTS" id="PR00320">
    <property type="entry name" value="GPROTEINBRPT"/>
</dbReference>
<dbReference type="PANTHER" id="PTHR19855">
    <property type="entry name" value="WD40 REPEAT PROTEIN 12, 37"/>
    <property type="match status" value="1"/>
</dbReference>
<evidence type="ECO:0000259" key="8">
    <source>
        <dbReference type="Pfam" id="PF08154"/>
    </source>
</evidence>
<feature type="repeat" description="WD" evidence="7">
    <location>
        <begin position="215"/>
        <end position="256"/>
    </location>
</feature>
<dbReference type="OMA" id="DHKYVEF"/>
<dbReference type="AlphaFoldDB" id="S3CBP4"/>
<dbReference type="GO" id="GO:0005654">
    <property type="term" value="C:nucleoplasm"/>
    <property type="evidence" value="ECO:0007669"/>
    <property type="project" value="UniProtKB-SubCell"/>
</dbReference>
<dbReference type="eggNOG" id="KOG0313">
    <property type="taxonomic scope" value="Eukaryota"/>
</dbReference>
<dbReference type="InterPro" id="IPR015943">
    <property type="entry name" value="WD40/YVTN_repeat-like_dom_sf"/>
</dbReference>
<evidence type="ECO:0000256" key="7">
    <source>
        <dbReference type="PROSITE-ProRule" id="PRU00221"/>
    </source>
</evidence>
<dbReference type="GO" id="GO:0030687">
    <property type="term" value="C:preribosome, large subunit precursor"/>
    <property type="evidence" value="ECO:0007669"/>
    <property type="project" value="UniProtKB-UniRule"/>
</dbReference>
<dbReference type="HAMAP" id="MF_03029">
    <property type="entry name" value="WDR12"/>
    <property type="match status" value="1"/>
</dbReference>
<keyword evidence="2 6" id="KW-0698">rRNA processing</keyword>
<keyword evidence="4" id="KW-0677">Repeat</keyword>
<dbReference type="GO" id="GO:0000463">
    <property type="term" value="P:maturation of LSU-rRNA from tricistronic rRNA transcript (SSU-rRNA, 5.8S rRNA, LSU-rRNA)"/>
    <property type="evidence" value="ECO:0007669"/>
    <property type="project" value="UniProtKB-UniRule"/>
</dbReference>
<dbReference type="PROSITE" id="PS50082">
    <property type="entry name" value="WD_REPEATS_2"/>
    <property type="match status" value="4"/>
</dbReference>
<evidence type="ECO:0000256" key="5">
    <source>
        <dbReference type="ARBA" id="ARBA00023242"/>
    </source>
</evidence>
<dbReference type="Pfam" id="PF00400">
    <property type="entry name" value="WD40"/>
    <property type="match status" value="4"/>
</dbReference>
<gene>
    <name evidence="6" type="primary">YTM1</name>
    <name evidence="9" type="ORF">F503_05397</name>
</gene>
<dbReference type="PROSITE" id="PS50294">
    <property type="entry name" value="WD_REPEATS_REGION"/>
    <property type="match status" value="2"/>
</dbReference>
<dbReference type="PROSITE" id="PS00678">
    <property type="entry name" value="WD_REPEATS_1"/>
    <property type="match status" value="1"/>
</dbReference>
<dbReference type="Proteomes" id="UP000016923">
    <property type="component" value="Unassembled WGS sequence"/>
</dbReference>
<dbReference type="GO" id="GO:0051276">
    <property type="term" value="P:chromosome organization"/>
    <property type="evidence" value="ECO:0007669"/>
    <property type="project" value="EnsemblFungi"/>
</dbReference>